<name>A0ABQ9I3A0_9NEOP</name>
<dbReference type="EMBL" id="JARBHB010000003">
    <property type="protein sequence ID" value="KAJ8891125.1"/>
    <property type="molecule type" value="Genomic_DNA"/>
</dbReference>
<evidence type="ECO:0000259" key="1">
    <source>
        <dbReference type="Pfam" id="PF13843"/>
    </source>
</evidence>
<accession>A0ABQ9I3A0</accession>
<comment type="caution">
    <text evidence="2">The sequence shown here is derived from an EMBL/GenBank/DDBJ whole genome shotgun (WGS) entry which is preliminary data.</text>
</comment>
<reference evidence="2 3" key="1">
    <citation type="submission" date="2023-02" db="EMBL/GenBank/DDBJ databases">
        <title>LHISI_Scaffold_Assembly.</title>
        <authorList>
            <person name="Stuart O.P."/>
            <person name="Cleave R."/>
            <person name="Magrath M.J.L."/>
            <person name="Mikheyev A.S."/>
        </authorList>
    </citation>
    <scope>NUCLEOTIDE SEQUENCE [LARGE SCALE GENOMIC DNA]</scope>
    <source>
        <strain evidence="2">Daus_M_001</strain>
        <tissue evidence="2">Leg muscle</tissue>
    </source>
</reference>
<dbReference type="InterPro" id="IPR029526">
    <property type="entry name" value="PGBD"/>
</dbReference>
<feature type="domain" description="PiggyBac transposable element-derived protein" evidence="1">
    <location>
        <begin position="53"/>
        <end position="94"/>
    </location>
</feature>
<dbReference type="Pfam" id="PF13843">
    <property type="entry name" value="DDE_Tnp_1_7"/>
    <property type="match status" value="1"/>
</dbReference>
<sequence length="170" mass="19722">MVTYQVLGMLCHIKHCTETEACRRLNSTDWEIMWNAFVKKLHRELRPSMNSSSPYMANKPDKVGIKFWLAVDVDTKYIVNSFPCWGKDEQRPNNVRLAEHCVCQTLHNITVFKNDDITLTVYQGKIRKKCSCLEHSSSVEITADNKKTSETASYYNTKYGVDILYQMARL</sequence>
<proteinExistence type="predicted"/>
<evidence type="ECO:0000313" key="2">
    <source>
        <dbReference type="EMBL" id="KAJ8891125.1"/>
    </source>
</evidence>
<organism evidence="2 3">
    <name type="scientific">Dryococelus australis</name>
    <dbReference type="NCBI Taxonomy" id="614101"/>
    <lineage>
        <taxon>Eukaryota</taxon>
        <taxon>Metazoa</taxon>
        <taxon>Ecdysozoa</taxon>
        <taxon>Arthropoda</taxon>
        <taxon>Hexapoda</taxon>
        <taxon>Insecta</taxon>
        <taxon>Pterygota</taxon>
        <taxon>Neoptera</taxon>
        <taxon>Polyneoptera</taxon>
        <taxon>Phasmatodea</taxon>
        <taxon>Verophasmatodea</taxon>
        <taxon>Anareolatae</taxon>
        <taxon>Phasmatidae</taxon>
        <taxon>Eurycanthinae</taxon>
        <taxon>Dryococelus</taxon>
    </lineage>
</organism>
<dbReference type="Proteomes" id="UP001159363">
    <property type="component" value="Chromosome 3"/>
</dbReference>
<gene>
    <name evidence="2" type="ORF">PR048_010639</name>
</gene>
<keyword evidence="3" id="KW-1185">Reference proteome</keyword>
<protein>
    <recommendedName>
        <fullName evidence="1">PiggyBac transposable element-derived protein domain-containing protein</fullName>
    </recommendedName>
</protein>
<evidence type="ECO:0000313" key="3">
    <source>
        <dbReference type="Proteomes" id="UP001159363"/>
    </source>
</evidence>